<dbReference type="PANTHER" id="PTHR34309">
    <property type="entry name" value="SLR1406 PROTEIN"/>
    <property type="match status" value="1"/>
</dbReference>
<sequence>MDDARAMVSRAVDKAEQLGVRGSIAVVGASGTLISASRLDFGGPGGMGRAVSKAWISGTQQLASGVHKDRIAAAPAIMAWGFMQVSPESVFPGGGGMQILTESGEILGGIAASGATVSPFLPAGVAPELVSAEGSPANPEDLIISYALGGPYVGQHGDDTILWKDRFGDLVVPAEDSLGMKPAPTASHQPELLWAKEVCDHVLTLAASRGLEVATVVVDRGGDPIQQDHMDGAVAAATHVAGAVSRAAARHGMPSHRLADLYGGQAFALATLHPHRELYVGGGVPLTRDGQVVAGLGVGGIEPEEAARLVADATS</sequence>
<gene>
    <name evidence="1" type="ORF">ACFQDO_09960</name>
</gene>
<keyword evidence="2" id="KW-1185">Reference proteome</keyword>
<dbReference type="EMBL" id="JBHSRD010000003">
    <property type="protein sequence ID" value="MFC6007452.1"/>
    <property type="molecule type" value="Genomic_DNA"/>
</dbReference>
<reference evidence="2" key="1">
    <citation type="journal article" date="2019" name="Int. J. Syst. Evol. Microbiol.">
        <title>The Global Catalogue of Microorganisms (GCM) 10K type strain sequencing project: providing services to taxonomists for standard genome sequencing and annotation.</title>
        <authorList>
            <consortium name="The Broad Institute Genomics Platform"/>
            <consortium name="The Broad Institute Genome Sequencing Center for Infectious Disease"/>
            <person name="Wu L."/>
            <person name="Ma J."/>
        </authorList>
    </citation>
    <scope>NUCLEOTIDE SEQUENCE [LARGE SCALE GENOMIC DNA]</scope>
    <source>
        <strain evidence="2">KACC 14249</strain>
    </source>
</reference>
<dbReference type="InterPro" id="IPR005624">
    <property type="entry name" value="PduO/GlcC-like"/>
</dbReference>
<dbReference type="RefSeq" id="WP_345716252.1">
    <property type="nucleotide sequence ID" value="NZ_BAABFP010000004.1"/>
</dbReference>
<dbReference type="InterPro" id="IPR052517">
    <property type="entry name" value="GlcG_carb_metab_protein"/>
</dbReference>
<name>A0ABW1JEY5_9ACTN</name>
<organism evidence="1 2">
    <name type="scientific">Angustibacter luteus</name>
    <dbReference type="NCBI Taxonomy" id="658456"/>
    <lineage>
        <taxon>Bacteria</taxon>
        <taxon>Bacillati</taxon>
        <taxon>Actinomycetota</taxon>
        <taxon>Actinomycetes</taxon>
        <taxon>Kineosporiales</taxon>
        <taxon>Kineosporiaceae</taxon>
    </lineage>
</organism>
<dbReference type="Gene3D" id="3.30.450.150">
    <property type="entry name" value="Haem-degrading domain"/>
    <property type="match status" value="2"/>
</dbReference>
<dbReference type="Pfam" id="PF03928">
    <property type="entry name" value="HbpS-like"/>
    <property type="match status" value="2"/>
</dbReference>
<dbReference type="SUPFAM" id="SSF143744">
    <property type="entry name" value="GlcG-like"/>
    <property type="match status" value="2"/>
</dbReference>
<comment type="caution">
    <text evidence="1">The sequence shown here is derived from an EMBL/GenBank/DDBJ whole genome shotgun (WGS) entry which is preliminary data.</text>
</comment>
<protein>
    <submittedName>
        <fullName evidence="1">Heme-binding protein</fullName>
    </submittedName>
</protein>
<proteinExistence type="predicted"/>
<dbReference type="PANTHER" id="PTHR34309:SF1">
    <property type="entry name" value="PROTEIN GLCG"/>
    <property type="match status" value="1"/>
</dbReference>
<dbReference type="Proteomes" id="UP001596189">
    <property type="component" value="Unassembled WGS sequence"/>
</dbReference>
<evidence type="ECO:0000313" key="1">
    <source>
        <dbReference type="EMBL" id="MFC6007452.1"/>
    </source>
</evidence>
<accession>A0ABW1JEY5</accession>
<dbReference type="InterPro" id="IPR038084">
    <property type="entry name" value="PduO/GlcC-like_sf"/>
</dbReference>
<evidence type="ECO:0000313" key="2">
    <source>
        <dbReference type="Proteomes" id="UP001596189"/>
    </source>
</evidence>